<dbReference type="GO" id="GO:0016491">
    <property type="term" value="F:oxidoreductase activity"/>
    <property type="evidence" value="ECO:0007669"/>
    <property type="project" value="UniProtKB-KW"/>
</dbReference>
<dbReference type="CDD" id="cd02140">
    <property type="entry name" value="Frm2-like"/>
    <property type="match status" value="1"/>
</dbReference>
<dbReference type="PANTHER" id="PTHR43035">
    <property type="entry name" value="FATTY ACID REPRESSION MUTANT PROTEIN 2-RELATED"/>
    <property type="match status" value="1"/>
</dbReference>
<keyword evidence="4" id="KW-0963">Cytoplasm</keyword>
<reference evidence="8" key="3">
    <citation type="submission" date="2010-09" db="EMBL/GenBank/DDBJ databases">
        <title>Annotation of Gaeumannomyces graminis var. tritici R3-111a-1.</title>
        <authorList>
            <consortium name="The Broad Institute Genome Sequencing Platform"/>
            <person name="Ma L.-J."/>
            <person name="Dead R."/>
            <person name="Young S.K."/>
            <person name="Zeng Q."/>
            <person name="Gargeya S."/>
            <person name="Fitzgerald M."/>
            <person name="Haas B."/>
            <person name="Abouelleil A."/>
            <person name="Alvarado L."/>
            <person name="Arachchi H.M."/>
            <person name="Berlin A."/>
            <person name="Brown A."/>
            <person name="Chapman S.B."/>
            <person name="Chen Z."/>
            <person name="Dunbar C."/>
            <person name="Freedman E."/>
            <person name="Gearin G."/>
            <person name="Gellesch M."/>
            <person name="Goldberg J."/>
            <person name="Griggs A."/>
            <person name="Gujja S."/>
            <person name="Heiman D."/>
            <person name="Howarth C."/>
            <person name="Larson L."/>
            <person name="Lui A."/>
            <person name="MacDonald P.J.P."/>
            <person name="Mehta T."/>
            <person name="Montmayeur A."/>
            <person name="Murphy C."/>
            <person name="Neiman D."/>
            <person name="Pearson M."/>
            <person name="Priest M."/>
            <person name="Roberts A."/>
            <person name="Saif S."/>
            <person name="Shea T."/>
            <person name="Shenoy N."/>
            <person name="Sisk P."/>
            <person name="Stolte C."/>
            <person name="Sykes S."/>
            <person name="Yandava C."/>
            <person name="Wortman J."/>
            <person name="Nusbaum C."/>
            <person name="Birren B."/>
        </authorList>
    </citation>
    <scope>NUCLEOTIDE SEQUENCE</scope>
    <source>
        <strain evidence="8">R3-111a-1</strain>
    </source>
</reference>
<evidence type="ECO:0000256" key="3">
    <source>
        <dbReference type="ARBA" id="ARBA00007118"/>
    </source>
</evidence>
<evidence type="ECO:0000256" key="1">
    <source>
        <dbReference type="ARBA" id="ARBA00004123"/>
    </source>
</evidence>
<dbReference type="InterPro" id="IPR033877">
    <property type="entry name" value="Frm2/Hbn1"/>
</dbReference>
<protein>
    <submittedName>
        <fullName evidence="8">Nitroreductase</fullName>
    </submittedName>
</protein>
<dbReference type="GeneID" id="20350942"/>
<dbReference type="OrthoDB" id="2138173at2759"/>
<dbReference type="STRING" id="644352.J3PAF8"/>
<dbReference type="eggNOG" id="ENOG502RYI9">
    <property type="taxonomic scope" value="Eukaryota"/>
</dbReference>
<proteinExistence type="inferred from homology"/>
<dbReference type="RefSeq" id="XP_009226621.1">
    <property type="nucleotide sequence ID" value="XM_009228357.1"/>
</dbReference>
<sequence length="201" mass="22000">MSANAFLDLVKARRTHYALGKDLPVSKERVQEIVNTAVNHVPSSFNCQPNRVAVLFGAEHDKFWDIVAETLKAIVPAAGWPASEARVNGFKAGAGSILFFEDQTTTEAMQAKFALYADKFPGWTTQSDGMLQYTLWLALEAEGVGANLQHYNPIVDDKVAAAWGLPASWKLNAQLVFGKKTGEAGEKTFKPLEERVKVFGA</sequence>
<evidence type="ECO:0000313" key="10">
    <source>
        <dbReference type="Proteomes" id="UP000006039"/>
    </source>
</evidence>
<evidence type="ECO:0000256" key="2">
    <source>
        <dbReference type="ARBA" id="ARBA00004496"/>
    </source>
</evidence>
<feature type="domain" description="Nitroreductase" evidence="7">
    <location>
        <begin position="10"/>
        <end position="179"/>
    </location>
</feature>
<dbReference type="EnsemblFungi" id="EJT71224">
    <property type="protein sequence ID" value="EJT71224"/>
    <property type="gene ID" value="GGTG_10484"/>
</dbReference>
<dbReference type="GO" id="GO:0034599">
    <property type="term" value="P:cellular response to oxidative stress"/>
    <property type="evidence" value="ECO:0007669"/>
    <property type="project" value="InterPro"/>
</dbReference>
<dbReference type="GO" id="GO:0005737">
    <property type="term" value="C:cytoplasm"/>
    <property type="evidence" value="ECO:0007669"/>
    <property type="project" value="UniProtKB-SubCell"/>
</dbReference>
<evidence type="ECO:0000313" key="9">
    <source>
        <dbReference type="EnsemblFungi" id="EJT71224"/>
    </source>
</evidence>
<evidence type="ECO:0000259" key="7">
    <source>
        <dbReference type="Pfam" id="PF00881"/>
    </source>
</evidence>
<evidence type="ECO:0000256" key="6">
    <source>
        <dbReference type="ARBA" id="ARBA00023242"/>
    </source>
</evidence>
<reference evidence="9" key="4">
    <citation type="journal article" date="2015" name="G3 (Bethesda)">
        <title>Genome sequences of three phytopathogenic species of the Magnaporthaceae family of fungi.</title>
        <authorList>
            <person name="Okagaki L.H."/>
            <person name="Nunes C.C."/>
            <person name="Sailsbery J."/>
            <person name="Clay B."/>
            <person name="Brown D."/>
            <person name="John T."/>
            <person name="Oh Y."/>
            <person name="Young N."/>
            <person name="Fitzgerald M."/>
            <person name="Haas B.J."/>
            <person name="Zeng Q."/>
            <person name="Young S."/>
            <person name="Adiconis X."/>
            <person name="Fan L."/>
            <person name="Levin J.Z."/>
            <person name="Mitchell T.K."/>
            <person name="Okubara P.A."/>
            <person name="Farman M.L."/>
            <person name="Kohn L.M."/>
            <person name="Birren B."/>
            <person name="Ma L.-J."/>
            <person name="Dean R.A."/>
        </authorList>
    </citation>
    <scope>NUCLEOTIDE SEQUENCE</scope>
    <source>
        <strain evidence="9">R3-111a-1</strain>
    </source>
</reference>
<dbReference type="VEuPathDB" id="FungiDB:GGTG_10484"/>
<reference evidence="10" key="1">
    <citation type="submission" date="2010-07" db="EMBL/GenBank/DDBJ databases">
        <title>The genome sequence of Gaeumannomyces graminis var. tritici strain R3-111a-1.</title>
        <authorList>
            <consortium name="The Broad Institute Genome Sequencing Platform"/>
            <person name="Ma L.-J."/>
            <person name="Dead R."/>
            <person name="Young S."/>
            <person name="Zeng Q."/>
            <person name="Koehrsen M."/>
            <person name="Alvarado L."/>
            <person name="Berlin A."/>
            <person name="Chapman S.B."/>
            <person name="Chen Z."/>
            <person name="Freedman E."/>
            <person name="Gellesch M."/>
            <person name="Goldberg J."/>
            <person name="Griggs A."/>
            <person name="Gujja S."/>
            <person name="Heilman E.R."/>
            <person name="Heiman D."/>
            <person name="Hepburn T."/>
            <person name="Howarth C."/>
            <person name="Jen D."/>
            <person name="Larson L."/>
            <person name="Mehta T."/>
            <person name="Neiman D."/>
            <person name="Pearson M."/>
            <person name="Roberts A."/>
            <person name="Saif S."/>
            <person name="Shea T."/>
            <person name="Shenoy N."/>
            <person name="Sisk P."/>
            <person name="Stolte C."/>
            <person name="Sykes S."/>
            <person name="Walk T."/>
            <person name="White J."/>
            <person name="Yandava C."/>
            <person name="Haas B."/>
            <person name="Nusbaum C."/>
            <person name="Birren B."/>
        </authorList>
    </citation>
    <scope>NUCLEOTIDE SEQUENCE [LARGE SCALE GENOMIC DNA]</scope>
    <source>
        <strain evidence="10">R3-111a-1</strain>
    </source>
</reference>
<dbReference type="GO" id="GO:0005634">
    <property type="term" value="C:nucleus"/>
    <property type="evidence" value="ECO:0007669"/>
    <property type="project" value="UniProtKB-SubCell"/>
</dbReference>
<evidence type="ECO:0000256" key="4">
    <source>
        <dbReference type="ARBA" id="ARBA00022490"/>
    </source>
</evidence>
<accession>J3PAF8</accession>
<keyword evidence="5" id="KW-0560">Oxidoreductase</keyword>
<dbReference type="HOGENOM" id="CLU_073125_0_1_1"/>
<gene>
    <name evidence="9" type="primary">20350942</name>
    <name evidence="8" type="ORF">GGTG_10484</name>
</gene>
<dbReference type="EMBL" id="GL385400">
    <property type="protein sequence ID" value="EJT71224.1"/>
    <property type="molecule type" value="Genomic_DNA"/>
</dbReference>
<dbReference type="InterPro" id="IPR029479">
    <property type="entry name" value="Nitroreductase"/>
</dbReference>
<dbReference type="Proteomes" id="UP000006039">
    <property type="component" value="Unassembled WGS sequence"/>
</dbReference>
<dbReference type="AlphaFoldDB" id="J3PAF8"/>
<dbReference type="Gene3D" id="3.40.109.10">
    <property type="entry name" value="NADH Oxidase"/>
    <property type="match status" value="1"/>
</dbReference>
<comment type="subcellular location">
    <subcellularLocation>
        <location evidence="2">Cytoplasm</location>
    </subcellularLocation>
    <subcellularLocation>
        <location evidence="1">Nucleus</location>
    </subcellularLocation>
</comment>
<reference evidence="8" key="2">
    <citation type="submission" date="2010-07" db="EMBL/GenBank/DDBJ databases">
        <authorList>
            <consortium name="The Broad Institute Genome Sequencing Platform"/>
            <consortium name="Broad Institute Genome Sequencing Center for Infectious Disease"/>
            <person name="Ma L.-J."/>
            <person name="Dead R."/>
            <person name="Young S."/>
            <person name="Zeng Q."/>
            <person name="Koehrsen M."/>
            <person name="Alvarado L."/>
            <person name="Berlin A."/>
            <person name="Chapman S.B."/>
            <person name="Chen Z."/>
            <person name="Freedman E."/>
            <person name="Gellesch M."/>
            <person name="Goldberg J."/>
            <person name="Griggs A."/>
            <person name="Gujja S."/>
            <person name="Heilman E.R."/>
            <person name="Heiman D."/>
            <person name="Hepburn T."/>
            <person name="Howarth C."/>
            <person name="Jen D."/>
            <person name="Larson L."/>
            <person name="Mehta T."/>
            <person name="Neiman D."/>
            <person name="Pearson M."/>
            <person name="Roberts A."/>
            <person name="Saif S."/>
            <person name="Shea T."/>
            <person name="Shenoy N."/>
            <person name="Sisk P."/>
            <person name="Stolte C."/>
            <person name="Sykes S."/>
            <person name="Walk T."/>
            <person name="White J."/>
            <person name="Yandava C."/>
            <person name="Haas B."/>
            <person name="Nusbaum C."/>
            <person name="Birren B."/>
        </authorList>
    </citation>
    <scope>NUCLEOTIDE SEQUENCE</scope>
    <source>
        <strain evidence="8">R3-111a-1</strain>
    </source>
</reference>
<dbReference type="FunCoup" id="J3PAF8">
    <property type="interactions" value="18"/>
</dbReference>
<dbReference type="Pfam" id="PF00881">
    <property type="entry name" value="Nitroreductase"/>
    <property type="match status" value="1"/>
</dbReference>
<dbReference type="SUPFAM" id="SSF55469">
    <property type="entry name" value="FMN-dependent nitroreductase-like"/>
    <property type="match status" value="1"/>
</dbReference>
<name>J3PAF8_GAET3</name>
<reference evidence="9" key="5">
    <citation type="submission" date="2018-04" db="UniProtKB">
        <authorList>
            <consortium name="EnsemblFungi"/>
        </authorList>
    </citation>
    <scope>IDENTIFICATION</scope>
    <source>
        <strain evidence="9">R3-111a-1</strain>
    </source>
</reference>
<dbReference type="InterPro" id="IPR000415">
    <property type="entry name" value="Nitroreductase-like"/>
</dbReference>
<dbReference type="PANTHER" id="PTHR43035:SF1">
    <property type="entry name" value="FATTY ACID REPRESSION MUTANT PROTEIN 2-RELATED"/>
    <property type="match status" value="1"/>
</dbReference>
<comment type="similarity">
    <text evidence="3">Belongs to the nitroreductase family.</text>
</comment>
<keyword evidence="10" id="KW-1185">Reference proteome</keyword>
<dbReference type="FunFam" id="3.40.109.10:FF:000001">
    <property type="entry name" value="Nitroreductase family"/>
    <property type="match status" value="1"/>
</dbReference>
<evidence type="ECO:0000256" key="5">
    <source>
        <dbReference type="ARBA" id="ARBA00023002"/>
    </source>
</evidence>
<evidence type="ECO:0000313" key="8">
    <source>
        <dbReference type="EMBL" id="EJT71224.1"/>
    </source>
</evidence>
<keyword evidence="6" id="KW-0539">Nucleus</keyword>
<organism evidence="8">
    <name type="scientific">Gaeumannomyces tritici (strain R3-111a-1)</name>
    <name type="common">Wheat and barley take-all root rot fungus</name>
    <name type="synonym">Gaeumannomyces graminis var. tritici</name>
    <dbReference type="NCBI Taxonomy" id="644352"/>
    <lineage>
        <taxon>Eukaryota</taxon>
        <taxon>Fungi</taxon>
        <taxon>Dikarya</taxon>
        <taxon>Ascomycota</taxon>
        <taxon>Pezizomycotina</taxon>
        <taxon>Sordariomycetes</taxon>
        <taxon>Sordariomycetidae</taxon>
        <taxon>Magnaporthales</taxon>
        <taxon>Magnaporthaceae</taxon>
        <taxon>Gaeumannomyces</taxon>
    </lineage>
</organism>